<reference evidence="2 3" key="1">
    <citation type="journal article" date="2007" name="Genome Res.">
        <title>Genome characteristics of facultatively symbiotic Frankia sp. strains reflect host range and host plant biogeography.</title>
        <authorList>
            <person name="Normand P."/>
            <person name="Lapierre P."/>
            <person name="Tisa L.S."/>
            <person name="Gogarten J.P."/>
            <person name="Alloisio N."/>
            <person name="Bagnarol E."/>
            <person name="Bassi C.A."/>
            <person name="Berry A.M."/>
            <person name="Bickhart D.M."/>
            <person name="Choisne N."/>
            <person name="Couloux A."/>
            <person name="Cournoyer B."/>
            <person name="Cruveiller S."/>
            <person name="Daubin V."/>
            <person name="Demange N."/>
            <person name="Francino M.P."/>
            <person name="Goltsman E."/>
            <person name="Huang Y."/>
            <person name="Kopp O.R."/>
            <person name="Labarre L."/>
            <person name="Lapidus A."/>
            <person name="Lavire C."/>
            <person name="Marechal J."/>
            <person name="Martinez M."/>
            <person name="Mastronunzio J.E."/>
            <person name="Mullin B.C."/>
            <person name="Niemann J."/>
            <person name="Pujic P."/>
            <person name="Rawnsley T."/>
            <person name="Rouy Z."/>
            <person name="Schenowitz C."/>
            <person name="Sellstedt A."/>
            <person name="Tavares F."/>
            <person name="Tomkins J.P."/>
            <person name="Vallenet D."/>
            <person name="Valverde C."/>
            <person name="Wall L.G."/>
            <person name="Wang Y."/>
            <person name="Medigue C."/>
            <person name="Benson D.R."/>
        </authorList>
    </citation>
    <scope>NUCLEOTIDE SEQUENCE [LARGE SCALE GENOMIC DNA]</scope>
    <source>
        <strain evidence="3">DSM 45986 / CECT 9034 / ACN14a</strain>
    </source>
</reference>
<dbReference type="HOGENOM" id="CLU_2167249_0_0_11"/>
<gene>
    <name evidence="2" type="ordered locus">FRAAL6382</name>
</gene>
<evidence type="ECO:0000313" key="3">
    <source>
        <dbReference type="Proteomes" id="UP000000657"/>
    </source>
</evidence>
<evidence type="ECO:0000256" key="1">
    <source>
        <dbReference type="SAM" id="MobiDB-lite"/>
    </source>
</evidence>
<name>Q0RC24_FRAAA</name>
<protein>
    <submittedName>
        <fullName evidence="2">Uncharacterized protein</fullName>
    </submittedName>
</protein>
<sequence length="110" mass="12034">MLPVIPTPSWHPAYRADAEGPIFSTIFFSTVGNYPLVVGVEWDAARRVWSAIFLKNTGKGMAGPNRDEEYPGLAWPEYSSPTGRTSPAITGRDGPIEIRIAGCRGRVKTQ</sequence>
<dbReference type="Proteomes" id="UP000000657">
    <property type="component" value="Chromosome"/>
</dbReference>
<feature type="region of interest" description="Disordered" evidence="1">
    <location>
        <begin position="63"/>
        <end position="92"/>
    </location>
</feature>
<evidence type="ECO:0000313" key="2">
    <source>
        <dbReference type="EMBL" id="CAJ65005.1"/>
    </source>
</evidence>
<feature type="compositionally biased region" description="Polar residues" evidence="1">
    <location>
        <begin position="79"/>
        <end position="88"/>
    </location>
</feature>
<keyword evidence="3" id="KW-1185">Reference proteome</keyword>
<dbReference type="EMBL" id="CT573213">
    <property type="protein sequence ID" value="CAJ65005.1"/>
    <property type="molecule type" value="Genomic_DNA"/>
</dbReference>
<dbReference type="AlphaFoldDB" id="Q0RC24"/>
<dbReference type="KEGG" id="fal:FRAAL6382"/>
<organism evidence="2 3">
    <name type="scientific">Frankia alni (strain DSM 45986 / CECT 9034 / ACN14a)</name>
    <dbReference type="NCBI Taxonomy" id="326424"/>
    <lineage>
        <taxon>Bacteria</taxon>
        <taxon>Bacillati</taxon>
        <taxon>Actinomycetota</taxon>
        <taxon>Actinomycetes</taxon>
        <taxon>Frankiales</taxon>
        <taxon>Frankiaceae</taxon>
        <taxon>Frankia</taxon>
    </lineage>
</organism>
<proteinExistence type="predicted"/>
<accession>Q0RC24</accession>